<dbReference type="RefSeq" id="WP_085360027.1">
    <property type="nucleotide sequence ID" value="NZ_MTAB01000022.1"/>
</dbReference>
<accession>A0A1X3DGG0</accession>
<evidence type="ECO:0000313" key="1">
    <source>
        <dbReference type="EMBL" id="OSI18990.1"/>
    </source>
</evidence>
<dbReference type="Gene3D" id="3.30.70.2970">
    <property type="entry name" value="Protein of unknown function (DUF541), domain 2"/>
    <property type="match status" value="1"/>
</dbReference>
<name>A0A1X3DGG0_9NEIS</name>
<comment type="caution">
    <text evidence="1">The sequence shown here is derived from an EMBL/GenBank/DDBJ whole genome shotgun (WGS) entry which is preliminary data.</text>
</comment>
<proteinExistence type="predicted"/>
<organism evidence="1 2">
    <name type="scientific">Neisseria dumasiana</name>
    <dbReference type="NCBI Taxonomy" id="1931275"/>
    <lineage>
        <taxon>Bacteria</taxon>
        <taxon>Pseudomonadati</taxon>
        <taxon>Pseudomonadota</taxon>
        <taxon>Betaproteobacteria</taxon>
        <taxon>Neisseriales</taxon>
        <taxon>Neisseriaceae</taxon>
        <taxon>Neisseria</taxon>
    </lineage>
</organism>
<dbReference type="PIRSF" id="PIRSF029033">
    <property type="entry name" value="UCP029033"/>
    <property type="match status" value="1"/>
</dbReference>
<dbReference type="PANTHER" id="PTHR34387">
    <property type="entry name" value="SLR1258 PROTEIN"/>
    <property type="match status" value="1"/>
</dbReference>
<dbReference type="GO" id="GO:0006974">
    <property type="term" value="P:DNA damage response"/>
    <property type="evidence" value="ECO:0007669"/>
    <property type="project" value="TreeGrafter"/>
</dbReference>
<dbReference type="STRING" id="1931275.BV914_08355"/>
<dbReference type="InterPro" id="IPR052022">
    <property type="entry name" value="26kDa_periplasmic_antigen"/>
</dbReference>
<evidence type="ECO:0000313" key="2">
    <source>
        <dbReference type="Proteomes" id="UP000193303"/>
    </source>
</evidence>
<sequence>MSEKNLSLSKGLGVLGGLLATGLIAAALILGAQFKNFRQPGTITVKGLAEKNFQSDHAQWNTSVSLHADTYQEVLDALKKQRPKLKKFLLEQGFAENEIQTGTPEITRAYITEYDEHRNERRVPNGYDGTQTITVRTDKLGNIQKAHKAILNLRAQNELIDFSDPQYLLGNLETIKRELINQATDDAHKRAQEFAKTGGGQVGKMRSASQGSFNIYADSGKGAEEEDYGGTYDKSTIGKQVRLVVTIEYNID</sequence>
<protein>
    <submittedName>
        <fullName evidence="1">SIMPL domain-containing protein</fullName>
    </submittedName>
</protein>
<dbReference type="OrthoDB" id="9806540at2"/>
<dbReference type="Gene3D" id="3.30.110.170">
    <property type="entry name" value="Protein of unknown function (DUF541), domain 1"/>
    <property type="match status" value="1"/>
</dbReference>
<dbReference type="InterPro" id="IPR007497">
    <property type="entry name" value="SIMPL/DUF541"/>
</dbReference>
<dbReference type="PANTHER" id="PTHR34387:SF2">
    <property type="entry name" value="SLR1258 PROTEIN"/>
    <property type="match status" value="1"/>
</dbReference>
<dbReference type="EMBL" id="MTAB01000022">
    <property type="protein sequence ID" value="OSI18990.1"/>
    <property type="molecule type" value="Genomic_DNA"/>
</dbReference>
<dbReference type="Proteomes" id="UP000193303">
    <property type="component" value="Unassembled WGS sequence"/>
</dbReference>
<dbReference type="AlphaFoldDB" id="A0A1X3DGG0"/>
<dbReference type="InterPro" id="IPR016907">
    <property type="entry name" value="UCP029033"/>
</dbReference>
<reference evidence="2" key="1">
    <citation type="submission" date="2017-01" db="EMBL/GenBank/DDBJ databases">
        <authorList>
            <person name="Mah S.A."/>
            <person name="Swanson W.J."/>
            <person name="Moy G.W."/>
            <person name="Vacquier V.D."/>
        </authorList>
    </citation>
    <scope>NUCLEOTIDE SEQUENCE [LARGE SCALE GENOMIC DNA]</scope>
    <source>
        <strain evidence="2">124861</strain>
    </source>
</reference>
<dbReference type="Pfam" id="PF04402">
    <property type="entry name" value="SIMPL"/>
    <property type="match status" value="1"/>
</dbReference>
<gene>
    <name evidence="1" type="ORF">BV912_09185</name>
</gene>